<evidence type="ECO:0000313" key="8">
    <source>
        <dbReference type="Proteomes" id="UP001501057"/>
    </source>
</evidence>
<evidence type="ECO:0000256" key="1">
    <source>
        <dbReference type="ARBA" id="ARBA00004651"/>
    </source>
</evidence>
<keyword evidence="3 6" id="KW-0812">Transmembrane</keyword>
<evidence type="ECO:0000256" key="3">
    <source>
        <dbReference type="ARBA" id="ARBA00022692"/>
    </source>
</evidence>
<dbReference type="Pfam" id="PF01810">
    <property type="entry name" value="LysE"/>
    <property type="match status" value="1"/>
</dbReference>
<proteinExistence type="predicted"/>
<comment type="subcellular location">
    <subcellularLocation>
        <location evidence="1">Cell membrane</location>
        <topology evidence="1">Multi-pass membrane protein</topology>
    </subcellularLocation>
</comment>
<gene>
    <name evidence="7" type="ORF">GCM10009710_21740</name>
</gene>
<reference evidence="7 8" key="1">
    <citation type="journal article" date="2019" name="Int. J. Syst. Evol. Microbiol.">
        <title>The Global Catalogue of Microorganisms (GCM) 10K type strain sequencing project: providing services to taxonomists for standard genome sequencing and annotation.</title>
        <authorList>
            <consortium name="The Broad Institute Genomics Platform"/>
            <consortium name="The Broad Institute Genome Sequencing Center for Infectious Disease"/>
            <person name="Wu L."/>
            <person name="Ma J."/>
        </authorList>
    </citation>
    <scope>NUCLEOTIDE SEQUENCE [LARGE SCALE GENOMIC DNA]</scope>
    <source>
        <strain evidence="7 8">JCM 13518</strain>
    </source>
</reference>
<feature type="transmembrane region" description="Helical" evidence="6">
    <location>
        <begin position="41"/>
        <end position="64"/>
    </location>
</feature>
<dbReference type="PIRSF" id="PIRSF006324">
    <property type="entry name" value="LeuE"/>
    <property type="match status" value="1"/>
</dbReference>
<keyword evidence="8" id="KW-1185">Reference proteome</keyword>
<name>A0ABN2JW89_9ACTN</name>
<evidence type="ECO:0000256" key="5">
    <source>
        <dbReference type="ARBA" id="ARBA00023136"/>
    </source>
</evidence>
<dbReference type="InterPro" id="IPR001123">
    <property type="entry name" value="LeuE-type"/>
</dbReference>
<evidence type="ECO:0000256" key="4">
    <source>
        <dbReference type="ARBA" id="ARBA00022989"/>
    </source>
</evidence>
<keyword evidence="2" id="KW-1003">Cell membrane</keyword>
<dbReference type="PANTHER" id="PTHR30086">
    <property type="entry name" value="ARGININE EXPORTER PROTEIN ARGO"/>
    <property type="match status" value="1"/>
</dbReference>
<evidence type="ECO:0000256" key="6">
    <source>
        <dbReference type="SAM" id="Phobius"/>
    </source>
</evidence>
<comment type="caution">
    <text evidence="7">The sequence shown here is derived from an EMBL/GenBank/DDBJ whole genome shotgun (WGS) entry which is preliminary data.</text>
</comment>
<dbReference type="EMBL" id="BAAAME010000004">
    <property type="protein sequence ID" value="GAA1741182.1"/>
    <property type="molecule type" value="Genomic_DNA"/>
</dbReference>
<organism evidence="7 8">
    <name type="scientific">Aeromicrobium alkaliterrae</name>
    <dbReference type="NCBI Taxonomy" id="302168"/>
    <lineage>
        <taxon>Bacteria</taxon>
        <taxon>Bacillati</taxon>
        <taxon>Actinomycetota</taxon>
        <taxon>Actinomycetes</taxon>
        <taxon>Propionibacteriales</taxon>
        <taxon>Nocardioidaceae</taxon>
        <taxon>Aeromicrobium</taxon>
    </lineage>
</organism>
<sequence length="211" mass="21814">MITTGQMLAFGLAALVLIAIPGPSVVFVIGRALVYGRAVALATVVGNSLGLLVIITAVALGLGVVVAESIVVFTVIKLVGAAYLVWLGVQALRHRSDFTAPQVGAARTLPIATAVRQGFVVGITNPKAFMIFGAVLPQFVDRGAGHLPVQMLLLGLLGFVIGLVSDGLWALIASRLREWFARSPRRGQAVGTVGGVSMVGLGVSLAVTTHR</sequence>
<evidence type="ECO:0000313" key="7">
    <source>
        <dbReference type="EMBL" id="GAA1741182.1"/>
    </source>
</evidence>
<dbReference type="RefSeq" id="WP_344201241.1">
    <property type="nucleotide sequence ID" value="NZ_BAAAME010000004.1"/>
</dbReference>
<keyword evidence="4 6" id="KW-1133">Transmembrane helix</keyword>
<feature type="transmembrane region" description="Helical" evidence="6">
    <location>
        <begin position="70"/>
        <end position="89"/>
    </location>
</feature>
<evidence type="ECO:0000256" key="2">
    <source>
        <dbReference type="ARBA" id="ARBA00022475"/>
    </source>
</evidence>
<keyword evidence="5 6" id="KW-0472">Membrane</keyword>
<accession>A0ABN2JW89</accession>
<feature type="transmembrane region" description="Helical" evidence="6">
    <location>
        <begin position="6"/>
        <end position="29"/>
    </location>
</feature>
<dbReference type="Proteomes" id="UP001501057">
    <property type="component" value="Unassembled WGS sequence"/>
</dbReference>
<dbReference type="PANTHER" id="PTHR30086:SF20">
    <property type="entry name" value="ARGININE EXPORTER PROTEIN ARGO-RELATED"/>
    <property type="match status" value="1"/>
</dbReference>
<feature type="transmembrane region" description="Helical" evidence="6">
    <location>
        <begin position="152"/>
        <end position="172"/>
    </location>
</feature>
<feature type="transmembrane region" description="Helical" evidence="6">
    <location>
        <begin position="187"/>
        <end position="207"/>
    </location>
</feature>
<protein>
    <submittedName>
        <fullName evidence="7">LysE family translocator</fullName>
    </submittedName>
</protein>